<dbReference type="Proteomes" id="UP000886653">
    <property type="component" value="Unassembled WGS sequence"/>
</dbReference>
<evidence type="ECO:0000313" key="4">
    <source>
        <dbReference type="Proteomes" id="UP000886653"/>
    </source>
</evidence>
<feature type="region of interest" description="Disordered" evidence="1">
    <location>
        <begin position="102"/>
        <end position="128"/>
    </location>
</feature>
<sequence>MLFVIILSSILFFFVIVLAVVFLSFRSKPRHHDSSRSRPSTTASSSRSRMAARWAHMEQGASIKPPDGVKSSDEVYDDIEEVVRTNPVPVDDDAGDFPDEFGTGGGIANSHSRRASLPSSTAGSALVGSGPNGTRTFLKGWFGLDEPSHSGFNVSPEVREKDRSDTLPMRTPGRYPGSSVAGSESVRSPIPHHLVPTTEDTDADWETASIGHEELA</sequence>
<proteinExistence type="predicted"/>
<feature type="region of interest" description="Disordered" evidence="1">
    <location>
        <begin position="29"/>
        <end position="71"/>
    </location>
</feature>
<evidence type="ECO:0000256" key="2">
    <source>
        <dbReference type="SAM" id="Phobius"/>
    </source>
</evidence>
<accession>A0A9P6NAC7</accession>
<gene>
    <name evidence="3" type="ORF">CROQUDRAFT_665620</name>
</gene>
<name>A0A9P6NAC7_9BASI</name>
<dbReference type="EMBL" id="MU167473">
    <property type="protein sequence ID" value="KAG0140131.1"/>
    <property type="molecule type" value="Genomic_DNA"/>
</dbReference>
<feature type="region of interest" description="Disordered" evidence="1">
    <location>
        <begin position="152"/>
        <end position="216"/>
    </location>
</feature>
<organism evidence="3 4">
    <name type="scientific">Cronartium quercuum f. sp. fusiforme G11</name>
    <dbReference type="NCBI Taxonomy" id="708437"/>
    <lineage>
        <taxon>Eukaryota</taxon>
        <taxon>Fungi</taxon>
        <taxon>Dikarya</taxon>
        <taxon>Basidiomycota</taxon>
        <taxon>Pucciniomycotina</taxon>
        <taxon>Pucciniomycetes</taxon>
        <taxon>Pucciniales</taxon>
        <taxon>Coleosporiaceae</taxon>
        <taxon>Cronartium</taxon>
    </lineage>
</organism>
<comment type="caution">
    <text evidence="3">The sequence shown here is derived from an EMBL/GenBank/DDBJ whole genome shotgun (WGS) entry which is preliminary data.</text>
</comment>
<evidence type="ECO:0000313" key="3">
    <source>
        <dbReference type="EMBL" id="KAG0140131.1"/>
    </source>
</evidence>
<protein>
    <submittedName>
        <fullName evidence="3">Uncharacterized protein</fullName>
    </submittedName>
</protein>
<dbReference type="AlphaFoldDB" id="A0A9P6NAC7"/>
<dbReference type="OrthoDB" id="2505401at2759"/>
<keyword evidence="2" id="KW-0472">Membrane</keyword>
<evidence type="ECO:0000256" key="1">
    <source>
        <dbReference type="SAM" id="MobiDB-lite"/>
    </source>
</evidence>
<reference evidence="3" key="1">
    <citation type="submission" date="2013-11" db="EMBL/GenBank/DDBJ databases">
        <title>Genome sequence of the fusiform rust pathogen reveals effectors for host alternation and coevolution with pine.</title>
        <authorList>
            <consortium name="DOE Joint Genome Institute"/>
            <person name="Smith K."/>
            <person name="Pendleton A."/>
            <person name="Kubisiak T."/>
            <person name="Anderson C."/>
            <person name="Salamov A."/>
            <person name="Aerts A."/>
            <person name="Riley R."/>
            <person name="Clum A."/>
            <person name="Lindquist E."/>
            <person name="Ence D."/>
            <person name="Campbell M."/>
            <person name="Kronenberg Z."/>
            <person name="Feau N."/>
            <person name="Dhillon B."/>
            <person name="Hamelin R."/>
            <person name="Burleigh J."/>
            <person name="Smith J."/>
            <person name="Yandell M."/>
            <person name="Nelson C."/>
            <person name="Grigoriev I."/>
            <person name="Davis J."/>
        </authorList>
    </citation>
    <scope>NUCLEOTIDE SEQUENCE</scope>
    <source>
        <strain evidence="3">G11</strain>
    </source>
</reference>
<keyword evidence="4" id="KW-1185">Reference proteome</keyword>
<feature type="compositionally biased region" description="Low complexity" evidence="1">
    <location>
        <begin position="37"/>
        <end position="53"/>
    </location>
</feature>
<feature type="transmembrane region" description="Helical" evidence="2">
    <location>
        <begin position="6"/>
        <end position="25"/>
    </location>
</feature>
<keyword evidence="2" id="KW-1133">Transmembrane helix</keyword>
<keyword evidence="2" id="KW-0812">Transmembrane</keyword>